<dbReference type="AlphaFoldDB" id="A0A0W0FQX3"/>
<keyword evidence="3" id="KW-0274">FAD</keyword>
<name>A0A0W0FQX3_MONRR</name>
<dbReference type="Proteomes" id="UP000054988">
    <property type="component" value="Unassembled WGS sequence"/>
</dbReference>
<evidence type="ECO:0000256" key="3">
    <source>
        <dbReference type="ARBA" id="ARBA00022827"/>
    </source>
</evidence>
<dbReference type="InterPro" id="IPR050416">
    <property type="entry name" value="FAD-linked_Oxidoreductase"/>
</dbReference>
<dbReference type="GO" id="GO:0071949">
    <property type="term" value="F:FAD binding"/>
    <property type="evidence" value="ECO:0007669"/>
    <property type="project" value="InterPro"/>
</dbReference>
<accession>A0A0W0FQX3</accession>
<dbReference type="PANTHER" id="PTHR42973:SF53">
    <property type="entry name" value="FAD-BINDING PCMH-TYPE DOMAIN-CONTAINING PROTEIN-RELATED"/>
    <property type="match status" value="1"/>
</dbReference>
<evidence type="ECO:0000256" key="4">
    <source>
        <dbReference type="ARBA" id="ARBA00023002"/>
    </source>
</evidence>
<keyword evidence="4" id="KW-0560">Oxidoreductase</keyword>
<evidence type="ECO:0000256" key="2">
    <source>
        <dbReference type="ARBA" id="ARBA00022630"/>
    </source>
</evidence>
<evidence type="ECO:0000256" key="1">
    <source>
        <dbReference type="ARBA" id="ARBA00005466"/>
    </source>
</evidence>
<dbReference type="GO" id="GO:0016491">
    <property type="term" value="F:oxidoreductase activity"/>
    <property type="evidence" value="ECO:0007669"/>
    <property type="project" value="UniProtKB-KW"/>
</dbReference>
<dbReference type="InterPro" id="IPR016166">
    <property type="entry name" value="FAD-bd_PCMH"/>
</dbReference>
<evidence type="ECO:0000259" key="5">
    <source>
        <dbReference type="PROSITE" id="PS51387"/>
    </source>
</evidence>
<dbReference type="PROSITE" id="PS51387">
    <property type="entry name" value="FAD_PCMH"/>
    <property type="match status" value="1"/>
</dbReference>
<sequence>MANCVTYNAKGHSPEDEHKYALLSTLVSSVISDQEPFRVDSAKGDDCCKTLKEALPDLVHFPDSPEYQSRLESYYALQQRDLQAACRLMPHSASEVSLILGIARKRDCPFAVVSGGYMPWVGASNIDGGFVIDLGKINQIDVVEDDKSLKLGPGSTWKQAYSVLEPYNLTTVGARVANVGVGGFLMGGGISFLSFEHGFGSDNVLNYEVVLSNGSIIEVNESSHPELHWALKAGSTNFGIVTRFDMPTFPLSRMWASQQTYLISEEGIGSTPELLYNRIYYLKSHNNDNKDVIATILGETKNIGLATVVRAYLGPKKRKPLTSAMPIMDKSEIGSLYNVVDQLLGDSFYPKRRSAWYTLTVKADTDFFYDMYLQGQSVFSGFYGVDGLQWAILLQPITRGLIAATSRSPFQNALKASNDVLFLVPIVSTWTNSRHDEVIEEATNKLGAWAEKEAARRGLLNDFIYLNYANKNQPVYERSMTREDIARMRRTKEMYDSTGIFDKLWRGGFKLPKQEMESKVAHDRTEL</sequence>
<dbReference type="EMBL" id="LATX01001734">
    <property type="protein sequence ID" value="KTB38743.1"/>
    <property type="molecule type" value="Genomic_DNA"/>
</dbReference>
<dbReference type="Pfam" id="PF01565">
    <property type="entry name" value="FAD_binding_4"/>
    <property type="match status" value="1"/>
</dbReference>
<dbReference type="InterPro" id="IPR016169">
    <property type="entry name" value="FAD-bd_PCMH_sub2"/>
</dbReference>
<comment type="similarity">
    <text evidence="1">Belongs to the oxygen-dependent FAD-linked oxidoreductase family.</text>
</comment>
<proteinExistence type="inferred from homology"/>
<feature type="domain" description="FAD-binding PCMH-type" evidence="5">
    <location>
        <begin position="80"/>
        <end position="251"/>
    </location>
</feature>
<gene>
    <name evidence="6" type="ORF">WG66_8748</name>
</gene>
<organism evidence="6 7">
    <name type="scientific">Moniliophthora roreri</name>
    <name type="common">Frosty pod rot fungus</name>
    <name type="synonym">Monilia roreri</name>
    <dbReference type="NCBI Taxonomy" id="221103"/>
    <lineage>
        <taxon>Eukaryota</taxon>
        <taxon>Fungi</taxon>
        <taxon>Dikarya</taxon>
        <taxon>Basidiomycota</taxon>
        <taxon>Agaricomycotina</taxon>
        <taxon>Agaricomycetes</taxon>
        <taxon>Agaricomycetidae</taxon>
        <taxon>Agaricales</taxon>
        <taxon>Marasmiineae</taxon>
        <taxon>Marasmiaceae</taxon>
        <taxon>Moniliophthora</taxon>
    </lineage>
</organism>
<dbReference type="InterPro" id="IPR036318">
    <property type="entry name" value="FAD-bd_PCMH-like_sf"/>
</dbReference>
<comment type="caution">
    <text evidence="6">The sequence shown here is derived from an EMBL/GenBank/DDBJ whole genome shotgun (WGS) entry which is preliminary data.</text>
</comment>
<dbReference type="PANTHER" id="PTHR42973">
    <property type="entry name" value="BINDING OXIDOREDUCTASE, PUTATIVE (AFU_ORTHOLOGUE AFUA_1G17690)-RELATED"/>
    <property type="match status" value="1"/>
</dbReference>
<reference evidence="6 7" key="1">
    <citation type="submission" date="2015-12" db="EMBL/GenBank/DDBJ databases">
        <title>Draft genome sequence of Moniliophthora roreri, the causal agent of frosty pod rot of cacao.</title>
        <authorList>
            <person name="Aime M.C."/>
            <person name="Diaz-Valderrama J.R."/>
            <person name="Kijpornyongpan T."/>
            <person name="Phillips-Mora W."/>
        </authorList>
    </citation>
    <scope>NUCLEOTIDE SEQUENCE [LARGE SCALE GENOMIC DNA]</scope>
    <source>
        <strain evidence="6 7">MCA 2952</strain>
    </source>
</reference>
<dbReference type="Gene3D" id="3.30.465.10">
    <property type="match status" value="1"/>
</dbReference>
<keyword evidence="2" id="KW-0285">Flavoprotein</keyword>
<evidence type="ECO:0000313" key="7">
    <source>
        <dbReference type="Proteomes" id="UP000054988"/>
    </source>
</evidence>
<dbReference type="eggNOG" id="KOG1231">
    <property type="taxonomic scope" value="Eukaryota"/>
</dbReference>
<dbReference type="SUPFAM" id="SSF56176">
    <property type="entry name" value="FAD-binding/transporter-associated domain-like"/>
    <property type="match status" value="1"/>
</dbReference>
<dbReference type="InterPro" id="IPR006094">
    <property type="entry name" value="Oxid_FAD_bind_N"/>
</dbReference>
<evidence type="ECO:0000313" key="6">
    <source>
        <dbReference type="EMBL" id="KTB38743.1"/>
    </source>
</evidence>
<protein>
    <recommendedName>
        <fullName evidence="5">FAD-binding PCMH-type domain-containing protein</fullName>
    </recommendedName>
</protein>